<evidence type="ECO:0000313" key="4">
    <source>
        <dbReference type="EMBL" id="MFC4308866.1"/>
    </source>
</evidence>
<dbReference type="Proteomes" id="UP001595904">
    <property type="component" value="Unassembled WGS sequence"/>
</dbReference>
<evidence type="ECO:0000256" key="2">
    <source>
        <dbReference type="PROSITE-ProRule" id="PRU00169"/>
    </source>
</evidence>
<sequence length="138" mass="15092">MRTHPIRAKIPLDGIRVLVVEDDYFIADEICSTLREHGAEIVGPSPDVEHGLQMVRSNDIDCAVLDINLQGDYAFGIASELRQRGTPAIFATGYDVSVLPGEFSDSIRLEKPVNLQALLQAVQAACGRRQALTSEQES</sequence>
<evidence type="ECO:0000256" key="1">
    <source>
        <dbReference type="ARBA" id="ARBA00022553"/>
    </source>
</evidence>
<dbReference type="PROSITE" id="PS50110">
    <property type="entry name" value="RESPONSE_REGULATORY"/>
    <property type="match status" value="1"/>
</dbReference>
<proteinExistence type="predicted"/>
<dbReference type="PANTHER" id="PTHR44591:SF24">
    <property type="entry name" value="PROTEIN-GLUTAMATE METHYLESTERASE_PROTEIN-GLUTAMINE GLUTAMINASE 1"/>
    <property type="match status" value="1"/>
</dbReference>
<protein>
    <submittedName>
        <fullName evidence="4">Response regulator</fullName>
    </submittedName>
</protein>
<evidence type="ECO:0000313" key="5">
    <source>
        <dbReference type="Proteomes" id="UP001595904"/>
    </source>
</evidence>
<feature type="modified residue" description="4-aspartylphosphate" evidence="2">
    <location>
        <position position="66"/>
    </location>
</feature>
<accession>A0ABV8SMN7</accession>
<gene>
    <name evidence="4" type="ORF">ACFPN2_07215</name>
</gene>
<comment type="caution">
    <text evidence="4">The sequence shown here is derived from an EMBL/GenBank/DDBJ whole genome shotgun (WGS) entry which is preliminary data.</text>
</comment>
<organism evidence="4 5">
    <name type="scientific">Steroidobacter flavus</name>
    <dbReference type="NCBI Taxonomy" id="1842136"/>
    <lineage>
        <taxon>Bacteria</taxon>
        <taxon>Pseudomonadati</taxon>
        <taxon>Pseudomonadota</taxon>
        <taxon>Gammaproteobacteria</taxon>
        <taxon>Steroidobacterales</taxon>
        <taxon>Steroidobacteraceae</taxon>
        <taxon>Steroidobacter</taxon>
    </lineage>
</organism>
<feature type="domain" description="Response regulatory" evidence="3">
    <location>
        <begin position="16"/>
        <end position="126"/>
    </location>
</feature>
<reference evidence="5" key="1">
    <citation type="journal article" date="2019" name="Int. J. Syst. Evol. Microbiol.">
        <title>The Global Catalogue of Microorganisms (GCM) 10K type strain sequencing project: providing services to taxonomists for standard genome sequencing and annotation.</title>
        <authorList>
            <consortium name="The Broad Institute Genomics Platform"/>
            <consortium name="The Broad Institute Genome Sequencing Center for Infectious Disease"/>
            <person name="Wu L."/>
            <person name="Ma J."/>
        </authorList>
    </citation>
    <scope>NUCLEOTIDE SEQUENCE [LARGE SCALE GENOMIC DNA]</scope>
    <source>
        <strain evidence="5">CGMCC 1.10759</strain>
    </source>
</reference>
<dbReference type="EMBL" id="JBHSDU010000003">
    <property type="protein sequence ID" value="MFC4308866.1"/>
    <property type="molecule type" value="Genomic_DNA"/>
</dbReference>
<dbReference type="Pfam" id="PF00072">
    <property type="entry name" value="Response_reg"/>
    <property type="match status" value="1"/>
</dbReference>
<dbReference type="InterPro" id="IPR011006">
    <property type="entry name" value="CheY-like_superfamily"/>
</dbReference>
<dbReference type="SMART" id="SM00448">
    <property type="entry name" value="REC"/>
    <property type="match status" value="1"/>
</dbReference>
<dbReference type="SUPFAM" id="SSF52172">
    <property type="entry name" value="CheY-like"/>
    <property type="match status" value="1"/>
</dbReference>
<keyword evidence="5" id="KW-1185">Reference proteome</keyword>
<evidence type="ECO:0000259" key="3">
    <source>
        <dbReference type="PROSITE" id="PS50110"/>
    </source>
</evidence>
<dbReference type="Gene3D" id="3.40.50.2300">
    <property type="match status" value="1"/>
</dbReference>
<dbReference type="InterPro" id="IPR050595">
    <property type="entry name" value="Bact_response_regulator"/>
</dbReference>
<dbReference type="RefSeq" id="WP_380595941.1">
    <property type="nucleotide sequence ID" value="NZ_JBHSDU010000003.1"/>
</dbReference>
<dbReference type="InterPro" id="IPR001789">
    <property type="entry name" value="Sig_transdc_resp-reg_receiver"/>
</dbReference>
<name>A0ABV8SMN7_9GAMM</name>
<dbReference type="PANTHER" id="PTHR44591">
    <property type="entry name" value="STRESS RESPONSE REGULATOR PROTEIN 1"/>
    <property type="match status" value="1"/>
</dbReference>
<keyword evidence="1 2" id="KW-0597">Phosphoprotein</keyword>